<dbReference type="RefSeq" id="WP_147869321.1">
    <property type="nucleotide sequence ID" value="NZ_CP036264.1"/>
</dbReference>
<evidence type="ECO:0000313" key="3">
    <source>
        <dbReference type="Proteomes" id="UP000321353"/>
    </source>
</evidence>
<sequence precursor="true">MHLLSPKTFGCAVAAVVLSLALSSHSLFAGLITTRIDLSGEDPQELVVGQTLDVTVTLDGIEPSTPALWLNSVQLSDTFGAPINFSFGGPGLQLSGGLAGFVSPAANLKALGFDGSTLSLIGLGLFQPQFSFQTQVIAEGAGFIHLSGAVLPLVPFGSNAINAGSATLVTFATSGSGSTTPNPPSAPLPTAAAPEPSSFAIFAAMSFAVACRRRRDSRSAS</sequence>
<feature type="signal peptide" evidence="1">
    <location>
        <begin position="1"/>
        <end position="29"/>
    </location>
</feature>
<evidence type="ECO:0008006" key="4">
    <source>
        <dbReference type="Google" id="ProtNLM"/>
    </source>
</evidence>
<feature type="chain" id="PRO_5022971829" description="PEP-CTERM protein-sorting domain-containing protein" evidence="1">
    <location>
        <begin position="30"/>
        <end position="221"/>
    </location>
</feature>
<name>A0A5B9MJ59_9BACT</name>
<keyword evidence="3" id="KW-1185">Reference proteome</keyword>
<accession>A0A5B9MJ59</accession>
<keyword evidence="1" id="KW-0732">Signal</keyword>
<gene>
    <name evidence="2" type="ORF">Mal15_40790</name>
</gene>
<reference evidence="2 3" key="1">
    <citation type="submission" date="2019-02" db="EMBL/GenBank/DDBJ databases">
        <title>Planctomycetal bacteria perform biofilm scaping via a novel small molecule.</title>
        <authorList>
            <person name="Jeske O."/>
            <person name="Boedeker C."/>
            <person name="Wiegand S."/>
            <person name="Breitling P."/>
            <person name="Kallscheuer N."/>
            <person name="Jogler M."/>
            <person name="Rohde M."/>
            <person name="Petersen J."/>
            <person name="Medema M.H."/>
            <person name="Surup F."/>
            <person name="Jogler C."/>
        </authorList>
    </citation>
    <scope>NUCLEOTIDE SEQUENCE [LARGE SCALE GENOMIC DNA]</scope>
    <source>
        <strain evidence="2 3">Mal15</strain>
    </source>
</reference>
<evidence type="ECO:0000256" key="1">
    <source>
        <dbReference type="SAM" id="SignalP"/>
    </source>
</evidence>
<proteinExistence type="predicted"/>
<organism evidence="2 3">
    <name type="scientific">Stieleria maiorica</name>
    <dbReference type="NCBI Taxonomy" id="2795974"/>
    <lineage>
        <taxon>Bacteria</taxon>
        <taxon>Pseudomonadati</taxon>
        <taxon>Planctomycetota</taxon>
        <taxon>Planctomycetia</taxon>
        <taxon>Pirellulales</taxon>
        <taxon>Pirellulaceae</taxon>
        <taxon>Stieleria</taxon>
    </lineage>
</organism>
<dbReference type="EMBL" id="CP036264">
    <property type="protein sequence ID" value="QEG00011.1"/>
    <property type="molecule type" value="Genomic_DNA"/>
</dbReference>
<dbReference type="Proteomes" id="UP000321353">
    <property type="component" value="Chromosome"/>
</dbReference>
<protein>
    <recommendedName>
        <fullName evidence="4">PEP-CTERM protein-sorting domain-containing protein</fullName>
    </recommendedName>
</protein>
<dbReference type="KEGG" id="smam:Mal15_40790"/>
<dbReference type="AlphaFoldDB" id="A0A5B9MJ59"/>
<evidence type="ECO:0000313" key="2">
    <source>
        <dbReference type="EMBL" id="QEG00011.1"/>
    </source>
</evidence>